<dbReference type="Proteomes" id="UP000015464">
    <property type="component" value="Unassembled WGS sequence"/>
</dbReference>
<gene>
    <name evidence="3" type="ORF">SPOG_05731</name>
</gene>
<feature type="transmembrane region" description="Helical" evidence="2">
    <location>
        <begin position="120"/>
        <end position="139"/>
    </location>
</feature>
<feature type="transmembrane region" description="Helical" evidence="2">
    <location>
        <begin position="177"/>
        <end position="193"/>
    </location>
</feature>
<feature type="compositionally biased region" description="Basic and acidic residues" evidence="1">
    <location>
        <begin position="273"/>
        <end position="286"/>
    </location>
</feature>
<dbReference type="EMBL" id="KE546989">
    <property type="protein sequence ID" value="EPY52223.1"/>
    <property type="molecule type" value="Genomic_DNA"/>
</dbReference>
<feature type="region of interest" description="Disordered" evidence="1">
    <location>
        <begin position="228"/>
        <end position="286"/>
    </location>
</feature>
<protein>
    <submittedName>
        <fullName evidence="3">Uncharacterized protein</fullName>
    </submittedName>
</protein>
<keyword evidence="4" id="KW-1185">Reference proteome</keyword>
<reference evidence="3 4" key="1">
    <citation type="journal article" date="2011" name="Science">
        <title>Comparative functional genomics of the fission yeasts.</title>
        <authorList>
            <person name="Rhind N."/>
            <person name="Chen Z."/>
            <person name="Yassour M."/>
            <person name="Thompson D.A."/>
            <person name="Haas B.J."/>
            <person name="Habib N."/>
            <person name="Wapinski I."/>
            <person name="Roy S."/>
            <person name="Lin M.F."/>
            <person name="Heiman D.I."/>
            <person name="Young S.K."/>
            <person name="Furuya K."/>
            <person name="Guo Y."/>
            <person name="Pidoux A."/>
            <person name="Chen H.M."/>
            <person name="Robbertse B."/>
            <person name="Goldberg J.M."/>
            <person name="Aoki K."/>
            <person name="Bayne E.H."/>
            <person name="Berlin A.M."/>
            <person name="Desjardins C.A."/>
            <person name="Dobbs E."/>
            <person name="Dukaj L."/>
            <person name="Fan L."/>
            <person name="FitzGerald M.G."/>
            <person name="French C."/>
            <person name="Gujja S."/>
            <person name="Hansen K."/>
            <person name="Keifenheim D."/>
            <person name="Levin J.Z."/>
            <person name="Mosher R.A."/>
            <person name="Mueller C.A."/>
            <person name="Pfiffner J."/>
            <person name="Priest M."/>
            <person name="Russ C."/>
            <person name="Smialowska A."/>
            <person name="Swoboda P."/>
            <person name="Sykes S.M."/>
            <person name="Vaughn M."/>
            <person name="Vengrova S."/>
            <person name="Yoder R."/>
            <person name="Zeng Q."/>
            <person name="Allshire R."/>
            <person name="Baulcombe D."/>
            <person name="Birren B.W."/>
            <person name="Brown W."/>
            <person name="Ekwall K."/>
            <person name="Kellis M."/>
            <person name="Leatherwood J."/>
            <person name="Levin H."/>
            <person name="Margalit H."/>
            <person name="Martienssen R."/>
            <person name="Nieduszynski C.A."/>
            <person name="Spatafora J.W."/>
            <person name="Friedman N."/>
            <person name="Dalgaard J.Z."/>
            <person name="Baumann P."/>
            <person name="Niki H."/>
            <person name="Regev A."/>
            <person name="Nusbaum C."/>
        </authorList>
    </citation>
    <scope>NUCLEOTIDE SEQUENCE [LARGE SCALE GENOMIC DNA]</scope>
    <source>
        <strain evidence="4">OY26 / ATCC MYA-4695 / CBS 11777 / NBRC 106824 / NRRL Y48691</strain>
    </source>
</reference>
<dbReference type="OrthoDB" id="5396077at2759"/>
<feature type="compositionally biased region" description="Polar residues" evidence="1">
    <location>
        <begin position="241"/>
        <end position="260"/>
    </location>
</feature>
<dbReference type="RefSeq" id="XP_013022947.1">
    <property type="nucleotide sequence ID" value="XM_013167493.1"/>
</dbReference>
<evidence type="ECO:0000256" key="2">
    <source>
        <dbReference type="SAM" id="Phobius"/>
    </source>
</evidence>
<accession>S9VX21</accession>
<keyword evidence="2" id="KW-1133">Transmembrane helix</keyword>
<proteinExistence type="predicted"/>
<name>S9VX21_SCHCR</name>
<dbReference type="AlphaFoldDB" id="S9VX21"/>
<keyword evidence="2" id="KW-0472">Membrane</keyword>
<organism evidence="3 4">
    <name type="scientific">Schizosaccharomyces cryophilus (strain OY26 / ATCC MYA-4695 / CBS 11777 / NBRC 106824 / NRRL Y48691)</name>
    <name type="common">Fission yeast</name>
    <dbReference type="NCBI Taxonomy" id="653667"/>
    <lineage>
        <taxon>Eukaryota</taxon>
        <taxon>Fungi</taxon>
        <taxon>Dikarya</taxon>
        <taxon>Ascomycota</taxon>
        <taxon>Taphrinomycotina</taxon>
        <taxon>Schizosaccharomycetes</taxon>
        <taxon>Schizosaccharomycetales</taxon>
        <taxon>Schizosaccharomycetaceae</taxon>
        <taxon>Schizosaccharomyces</taxon>
    </lineage>
</organism>
<sequence>MYEKEKEIQLEAAKQAKSFCLSSSVSSDSFLPKYSENSYSHLDDMEKGCLCLHSDPAPPYPENKESSINMRLNLSFESITNFFMTLRSLFMALPSLVFWPAKIARIPEARRRQENEALRLGWCFIGSIVLDFFFSYFFLVPFTKESMKEFVGLRFQIALAIVLVIAAFYMFLFVFSLLLDFIALVLSGIASLISGIASWIPWIASGIASCIIAALGFRMSSERNDSTDGNWIPLNTMPVGSENQSNNRSDNTAGQPSSECFEQHPRTHHKPSQARDAESTGNESHA</sequence>
<feature type="transmembrane region" description="Helical" evidence="2">
    <location>
        <begin position="151"/>
        <end position="172"/>
    </location>
</feature>
<evidence type="ECO:0000256" key="1">
    <source>
        <dbReference type="SAM" id="MobiDB-lite"/>
    </source>
</evidence>
<evidence type="ECO:0000313" key="3">
    <source>
        <dbReference type="EMBL" id="EPY52223.1"/>
    </source>
</evidence>
<evidence type="ECO:0000313" key="4">
    <source>
        <dbReference type="Proteomes" id="UP000015464"/>
    </source>
</evidence>
<dbReference type="GeneID" id="25039449"/>
<dbReference type="HOGENOM" id="CLU_089406_0_0_1"/>
<keyword evidence="2" id="KW-0812">Transmembrane</keyword>